<reference evidence="1" key="2">
    <citation type="submission" date="2020-09" db="EMBL/GenBank/DDBJ databases">
        <authorList>
            <person name="Sun Q."/>
            <person name="Zhou Y."/>
        </authorList>
    </citation>
    <scope>NUCLEOTIDE SEQUENCE</scope>
    <source>
        <strain evidence="1">CGMCC 1.12987</strain>
    </source>
</reference>
<accession>A0A917CI67</accession>
<sequence>MGTRLLSEYLIKNHYPHLKYIRIHTGGKNTAVIYAWNEELQLPDKDIASLQQFASGHLLPYICFKVKAYPMVQDDKVPPVYELPDDIIQAAMSRNLDQYGIVGVINNMLSEGHMIFNHYDAHTGTIHFDVHTTAAVTAIEKDLISQYLYEIIPIGSTFEVTYR</sequence>
<protein>
    <submittedName>
        <fullName evidence="1">Uncharacterized protein</fullName>
    </submittedName>
</protein>
<dbReference type="EMBL" id="BMGR01000001">
    <property type="protein sequence ID" value="GGF89444.1"/>
    <property type="molecule type" value="Genomic_DNA"/>
</dbReference>
<dbReference type="Proteomes" id="UP000644756">
    <property type="component" value="Unassembled WGS sequence"/>
</dbReference>
<gene>
    <name evidence="1" type="ORF">GCM10010916_03480</name>
</gene>
<name>A0A917CI67_9BACL</name>
<proteinExistence type="predicted"/>
<dbReference type="AlphaFoldDB" id="A0A917CI67"/>
<dbReference type="RefSeq" id="WP_188528413.1">
    <property type="nucleotide sequence ID" value="NZ_BMGR01000001.1"/>
</dbReference>
<comment type="caution">
    <text evidence="1">The sequence shown here is derived from an EMBL/GenBank/DDBJ whole genome shotgun (WGS) entry which is preliminary data.</text>
</comment>
<keyword evidence="2" id="KW-1185">Reference proteome</keyword>
<evidence type="ECO:0000313" key="1">
    <source>
        <dbReference type="EMBL" id="GGF89444.1"/>
    </source>
</evidence>
<reference evidence="1" key="1">
    <citation type="journal article" date="2014" name="Int. J. Syst. Evol. Microbiol.">
        <title>Complete genome sequence of Corynebacterium casei LMG S-19264T (=DSM 44701T), isolated from a smear-ripened cheese.</title>
        <authorList>
            <consortium name="US DOE Joint Genome Institute (JGI-PGF)"/>
            <person name="Walter F."/>
            <person name="Albersmeier A."/>
            <person name="Kalinowski J."/>
            <person name="Ruckert C."/>
        </authorList>
    </citation>
    <scope>NUCLEOTIDE SEQUENCE</scope>
    <source>
        <strain evidence="1">CGMCC 1.12987</strain>
    </source>
</reference>
<evidence type="ECO:0000313" key="2">
    <source>
        <dbReference type="Proteomes" id="UP000644756"/>
    </source>
</evidence>
<organism evidence="1 2">
    <name type="scientific">Paenibacillus abyssi</name>
    <dbReference type="NCBI Taxonomy" id="1340531"/>
    <lineage>
        <taxon>Bacteria</taxon>
        <taxon>Bacillati</taxon>
        <taxon>Bacillota</taxon>
        <taxon>Bacilli</taxon>
        <taxon>Bacillales</taxon>
        <taxon>Paenibacillaceae</taxon>
        <taxon>Paenibacillus</taxon>
    </lineage>
</organism>